<evidence type="ECO:0008006" key="3">
    <source>
        <dbReference type="Google" id="ProtNLM"/>
    </source>
</evidence>
<gene>
    <name evidence="1" type="ORF">O4H49_04300</name>
</gene>
<accession>A0ABT4LFV1</accession>
<comment type="caution">
    <text evidence="1">The sequence shown here is derived from an EMBL/GenBank/DDBJ whole genome shotgun (WGS) entry which is preliminary data.</text>
</comment>
<keyword evidence="2" id="KW-1185">Reference proteome</keyword>
<evidence type="ECO:0000313" key="1">
    <source>
        <dbReference type="EMBL" id="MCZ4279986.1"/>
    </source>
</evidence>
<dbReference type="Proteomes" id="UP001069802">
    <property type="component" value="Unassembled WGS sequence"/>
</dbReference>
<dbReference type="EMBL" id="JAPWGY010000001">
    <property type="protein sequence ID" value="MCZ4279986.1"/>
    <property type="molecule type" value="Genomic_DNA"/>
</dbReference>
<name>A0ABT4LFV1_9PROT</name>
<sequence>MSDDPFFALPEDSNWNALIGKQGYEENYVDGYIGAAQELANIILEKDMYHKRDTLVLPILYNARHGIELTLKMTIDYLVSNKILSHSHPKNHNLNSHLNHLINGPIPDEEINQCLIKLRPFIESLARIDNDGQELRFHKNKDGSKSMPNYSLVNIETLQNSLKSLSKILSDLKYRTFDYCREIKTKSHTSKCSRNDLFNISKMLPKRSDWGRSEFNTIKTIIKKRYGLSNKQFSLALDKILINREMCTNIDIEHELLHIRDDRALFLIQQWLQIHPPRAPGFRLPPNNYSSKECRRAQEARHSVIKKIENHFSIDELADFETIFYLARDKIYTELYEQEFEIKRKEYSKHNKDKNLAQEIHGLLTKTNFATYFSIGTSILGRPSLSRKINELTQIALPYPPGS</sequence>
<organism evidence="1 2">
    <name type="scientific">Kiloniella laminariae</name>
    <dbReference type="NCBI Taxonomy" id="454162"/>
    <lineage>
        <taxon>Bacteria</taxon>
        <taxon>Pseudomonadati</taxon>
        <taxon>Pseudomonadota</taxon>
        <taxon>Alphaproteobacteria</taxon>
        <taxon>Rhodospirillales</taxon>
        <taxon>Kiloniellaceae</taxon>
        <taxon>Kiloniella</taxon>
    </lineage>
</organism>
<dbReference type="RefSeq" id="WP_269422180.1">
    <property type="nucleotide sequence ID" value="NZ_JAPWGY010000001.1"/>
</dbReference>
<evidence type="ECO:0000313" key="2">
    <source>
        <dbReference type="Proteomes" id="UP001069802"/>
    </source>
</evidence>
<protein>
    <recommendedName>
        <fullName evidence="3">HEPN domain-containing protein</fullName>
    </recommendedName>
</protein>
<proteinExistence type="predicted"/>
<reference evidence="1" key="1">
    <citation type="submission" date="2022-12" db="EMBL/GenBank/DDBJ databases">
        <title>Bacterial isolates from different developmental stages of Nematostella vectensis.</title>
        <authorList>
            <person name="Fraune S."/>
        </authorList>
    </citation>
    <scope>NUCLEOTIDE SEQUENCE</scope>
    <source>
        <strain evidence="1">G21630-S1</strain>
    </source>
</reference>